<evidence type="ECO:0000259" key="2">
    <source>
        <dbReference type="Pfam" id="PF00394"/>
    </source>
</evidence>
<reference evidence="4 5" key="1">
    <citation type="submission" date="2024-01" db="EMBL/GenBank/DDBJ databases">
        <title>The genomes of 5 underutilized Papilionoideae crops provide insights into root nodulation and disease resistanc.</title>
        <authorList>
            <person name="Jiang F."/>
        </authorList>
    </citation>
    <scope>NUCLEOTIDE SEQUENCE [LARGE SCALE GENOMIC DNA]</scope>
    <source>
        <strain evidence="4">DUOXIRENSHENG_FW03</strain>
        <tissue evidence="4">Leaves</tissue>
    </source>
</reference>
<evidence type="ECO:0000313" key="4">
    <source>
        <dbReference type="EMBL" id="KAK7385872.1"/>
    </source>
</evidence>
<comment type="similarity">
    <text evidence="1">Belongs to the multicopper oxidase family.</text>
</comment>
<dbReference type="InterPro" id="IPR001117">
    <property type="entry name" value="Cu-oxidase_2nd"/>
</dbReference>
<comment type="caution">
    <text evidence="4">The sequence shown here is derived from an EMBL/GenBank/DDBJ whole genome shotgun (WGS) entry which is preliminary data.</text>
</comment>
<dbReference type="InterPro" id="IPR011707">
    <property type="entry name" value="Cu-oxidase-like_N"/>
</dbReference>
<feature type="domain" description="Plastocyanin-like" evidence="3">
    <location>
        <begin position="2"/>
        <end position="28"/>
    </location>
</feature>
<dbReference type="Gene3D" id="2.60.40.420">
    <property type="entry name" value="Cupredoxins - blue copper proteins"/>
    <property type="match status" value="1"/>
</dbReference>
<dbReference type="SUPFAM" id="SSF49503">
    <property type="entry name" value="Cupredoxins"/>
    <property type="match status" value="1"/>
</dbReference>
<name>A0AAN9X830_PSOTE</name>
<dbReference type="Pfam" id="PF00394">
    <property type="entry name" value="Cu-oxidase"/>
    <property type="match status" value="1"/>
</dbReference>
<gene>
    <name evidence="4" type="ORF">VNO78_31800</name>
</gene>
<evidence type="ECO:0008006" key="6">
    <source>
        <dbReference type="Google" id="ProtNLM"/>
    </source>
</evidence>
<accession>A0AAN9X830</accession>
<dbReference type="EMBL" id="JAYMYS010000008">
    <property type="protein sequence ID" value="KAK7385872.1"/>
    <property type="molecule type" value="Genomic_DNA"/>
</dbReference>
<dbReference type="GO" id="GO:0005507">
    <property type="term" value="F:copper ion binding"/>
    <property type="evidence" value="ECO:0007669"/>
    <property type="project" value="InterPro"/>
</dbReference>
<sequence length="140" mass="15651">MQDGTAAISQCAIAPGETFQYTFTVDRVYICNIMFLSSVLSRIAGPWALWYAKSSTHAQEVGLNSIPFRWIHEPQSLLINRRGQYNCSLPANLMKTSLPHCKFRGNEQCAPQIFHVAPNKTYRIRIASTISLASLNFAIG</sequence>
<proteinExistence type="inferred from homology"/>
<evidence type="ECO:0000256" key="1">
    <source>
        <dbReference type="ARBA" id="ARBA00010609"/>
    </source>
</evidence>
<protein>
    <recommendedName>
        <fullName evidence="6">Plastocyanin-like domain-containing protein</fullName>
    </recommendedName>
</protein>
<dbReference type="InterPro" id="IPR008972">
    <property type="entry name" value="Cupredoxin"/>
</dbReference>
<evidence type="ECO:0000259" key="3">
    <source>
        <dbReference type="Pfam" id="PF07732"/>
    </source>
</evidence>
<evidence type="ECO:0000313" key="5">
    <source>
        <dbReference type="Proteomes" id="UP001386955"/>
    </source>
</evidence>
<feature type="domain" description="Plastocyanin-like" evidence="2">
    <location>
        <begin position="50"/>
        <end position="139"/>
    </location>
</feature>
<dbReference type="Pfam" id="PF07732">
    <property type="entry name" value="Cu-oxidase_3"/>
    <property type="match status" value="1"/>
</dbReference>
<keyword evidence="5" id="KW-1185">Reference proteome</keyword>
<organism evidence="4 5">
    <name type="scientific">Psophocarpus tetragonolobus</name>
    <name type="common">Winged bean</name>
    <name type="synonym">Dolichos tetragonolobus</name>
    <dbReference type="NCBI Taxonomy" id="3891"/>
    <lineage>
        <taxon>Eukaryota</taxon>
        <taxon>Viridiplantae</taxon>
        <taxon>Streptophyta</taxon>
        <taxon>Embryophyta</taxon>
        <taxon>Tracheophyta</taxon>
        <taxon>Spermatophyta</taxon>
        <taxon>Magnoliopsida</taxon>
        <taxon>eudicotyledons</taxon>
        <taxon>Gunneridae</taxon>
        <taxon>Pentapetalae</taxon>
        <taxon>rosids</taxon>
        <taxon>fabids</taxon>
        <taxon>Fabales</taxon>
        <taxon>Fabaceae</taxon>
        <taxon>Papilionoideae</taxon>
        <taxon>50 kb inversion clade</taxon>
        <taxon>NPAAA clade</taxon>
        <taxon>indigoferoid/millettioid clade</taxon>
        <taxon>Phaseoleae</taxon>
        <taxon>Psophocarpus</taxon>
    </lineage>
</organism>
<dbReference type="AlphaFoldDB" id="A0AAN9X830"/>
<dbReference type="Proteomes" id="UP001386955">
    <property type="component" value="Unassembled WGS sequence"/>
</dbReference>